<dbReference type="Proteomes" id="UP001165064">
    <property type="component" value="Unassembled WGS sequence"/>
</dbReference>
<evidence type="ECO:0000313" key="2">
    <source>
        <dbReference type="Proteomes" id="UP001165064"/>
    </source>
</evidence>
<keyword evidence="2" id="KW-1185">Reference proteome</keyword>
<gene>
    <name evidence="1" type="ORF">Amon02_000583800</name>
</gene>
<sequence>MELNDALLVLPIDLTGLQEFNLNLSRTISTLDFESLKRLATQVRAQIKDFKSYRSQTQTSAEIAHRKLILPDGSLTQSGLAVQPPTTSVTPTTEQQTPNNNKQRSTVNSKSKNSPAQPQFGIFSEFASHQQPQQKPISNTNGFGTSLSPPQLHSVPNPSPVLRPPQINGAPIPDRLSLLAGLTNPQLTVPPQVLLHPPQHRLTRNQEQVLQQQLNQQMQRIQQGQPQFPPPFPQLAIDPRFQGRPLGQPQMLRMPLTPQQIQQQHRGQFQAQFQQRLQQQMQNQHAQYPYSQQQHPQQSYTLPYPVPPTGSPNLSLPARLPQASTVYNQSNGSNNKPMKQTKFPHQHKAKAKPKKNFRIKKSKLDKYEFPLPSEGFLSAFMNGAQMNNSKDPEDDDLVEQAMLISLLDPLSGRKLETPLRSRFCSHIECFDLWSFIEINRLRPFKIGVKRDPPTASV</sequence>
<organism evidence="1 2">
    <name type="scientific">Ambrosiozyma monospora</name>
    <name type="common">Yeast</name>
    <name type="synonym">Endomycopsis monosporus</name>
    <dbReference type="NCBI Taxonomy" id="43982"/>
    <lineage>
        <taxon>Eukaryota</taxon>
        <taxon>Fungi</taxon>
        <taxon>Dikarya</taxon>
        <taxon>Ascomycota</taxon>
        <taxon>Saccharomycotina</taxon>
        <taxon>Pichiomycetes</taxon>
        <taxon>Pichiales</taxon>
        <taxon>Pichiaceae</taxon>
        <taxon>Ambrosiozyma</taxon>
    </lineage>
</organism>
<protein>
    <submittedName>
        <fullName evidence="1">Unnamed protein product</fullName>
    </submittedName>
</protein>
<name>A0ACB5T7K3_AMBMO</name>
<dbReference type="EMBL" id="BSXS01004401">
    <property type="protein sequence ID" value="GME82926.1"/>
    <property type="molecule type" value="Genomic_DNA"/>
</dbReference>
<proteinExistence type="predicted"/>
<reference evidence="1" key="1">
    <citation type="submission" date="2023-04" db="EMBL/GenBank/DDBJ databases">
        <title>Ambrosiozyma monospora NBRC 10751.</title>
        <authorList>
            <person name="Ichikawa N."/>
            <person name="Sato H."/>
            <person name="Tonouchi N."/>
        </authorList>
    </citation>
    <scope>NUCLEOTIDE SEQUENCE</scope>
    <source>
        <strain evidence="1">NBRC 10751</strain>
    </source>
</reference>
<accession>A0ACB5T7K3</accession>
<comment type="caution">
    <text evidence="1">The sequence shown here is derived from an EMBL/GenBank/DDBJ whole genome shotgun (WGS) entry which is preliminary data.</text>
</comment>
<evidence type="ECO:0000313" key="1">
    <source>
        <dbReference type="EMBL" id="GME82926.1"/>
    </source>
</evidence>